<evidence type="ECO:0000256" key="3">
    <source>
        <dbReference type="ARBA" id="ARBA00022519"/>
    </source>
</evidence>
<evidence type="ECO:0000256" key="2">
    <source>
        <dbReference type="ARBA" id="ARBA00022475"/>
    </source>
</evidence>
<dbReference type="AlphaFoldDB" id="C6WXI8"/>
<protein>
    <submittedName>
        <fullName evidence="7">Lipid A biosynthesis acyltransferase</fullName>
    </submittedName>
</protein>
<sequence length="290" mass="32466">MFKLLLKPLSSLSLPTIHKLGTALGKLLYLLMPQAKTIITENLTQSGLMPQGCEMKALIKLNMAEAGKSLLESLALWQKDDQEVLSWVKPCADWHVVEEAIAKKKGIIFLTPHMGSFEITSIFYGAHHPITVLYRRPKLHWLHALTIAGRTRQQVKLAPANLQGVRTLIQALKRGEAVGILPDQVPGRGEGEWAPFFGKPAYTMTLVGKLAEKTGATVIMVFGERLSNGEGFQVHMTKLEEGAVATPALLNQAIEQQVSNNIVQYLWQYPRYRVRNRVLKREQRKAENDL</sequence>
<dbReference type="PANTHER" id="PTHR30606">
    <property type="entry name" value="LIPID A BIOSYNTHESIS LAUROYL ACYLTRANSFERASE"/>
    <property type="match status" value="1"/>
</dbReference>
<dbReference type="InterPro" id="IPR004960">
    <property type="entry name" value="LipA_acyltrans"/>
</dbReference>
<keyword evidence="5" id="KW-0472">Membrane</keyword>
<keyword evidence="3" id="KW-0997">Cell inner membrane</keyword>
<dbReference type="STRING" id="583345.Mmol_1733"/>
<dbReference type="Pfam" id="PF03279">
    <property type="entry name" value="Lip_A_acyltrans"/>
    <property type="match status" value="1"/>
</dbReference>
<dbReference type="PIRSF" id="PIRSF026649">
    <property type="entry name" value="MsbB"/>
    <property type="match status" value="1"/>
</dbReference>
<dbReference type="eggNOG" id="COG1560">
    <property type="taxonomic scope" value="Bacteria"/>
</dbReference>
<dbReference type="EMBL" id="CP001672">
    <property type="protein sequence ID" value="ACT48637.1"/>
    <property type="molecule type" value="Genomic_DNA"/>
</dbReference>
<reference evidence="7 8" key="2">
    <citation type="journal article" date="2011" name="J. Bacteriol.">
        <title>Genomes of three methylotrophs from a single niche uncover genetic and metabolic divergence of Methylophilaceae.</title>
        <authorList>
            <person name="Lapidus A."/>
            <person name="Clum A."/>
            <person name="Labutti K."/>
            <person name="Kaluzhnaya M.G."/>
            <person name="Lim S."/>
            <person name="Beck D.A."/>
            <person name="Glavina Del Rio T."/>
            <person name="Nolan M."/>
            <person name="Mavromatis K."/>
            <person name="Huntemann M."/>
            <person name="Lucas S."/>
            <person name="Lidstrom M.E."/>
            <person name="Ivanova N."/>
            <person name="Chistoserdova L."/>
        </authorList>
    </citation>
    <scope>NUCLEOTIDE SEQUENCE [LARGE SCALE GENOMIC DNA]</scope>
    <source>
        <strain evidence="8">JLW8 / ATCC BAA-1282 / DSM 17540</strain>
    </source>
</reference>
<dbReference type="Proteomes" id="UP000002742">
    <property type="component" value="Chromosome"/>
</dbReference>
<evidence type="ECO:0000256" key="1">
    <source>
        <dbReference type="ARBA" id="ARBA00004533"/>
    </source>
</evidence>
<dbReference type="GO" id="GO:0016746">
    <property type="term" value="F:acyltransferase activity"/>
    <property type="evidence" value="ECO:0007669"/>
    <property type="project" value="UniProtKB-KW"/>
</dbReference>
<keyword evidence="4 7" id="KW-0808">Transferase</keyword>
<name>C6WXI8_METML</name>
<dbReference type="PANTHER" id="PTHR30606:SF10">
    <property type="entry name" value="PHOSPHATIDYLINOSITOL MANNOSIDE ACYLTRANSFERASE"/>
    <property type="match status" value="1"/>
</dbReference>
<keyword evidence="2" id="KW-1003">Cell membrane</keyword>
<dbReference type="NCBIfam" id="NF006487">
    <property type="entry name" value="PRK08905.1"/>
    <property type="match status" value="1"/>
</dbReference>
<accession>C6WXI8</accession>
<comment type="subcellular location">
    <subcellularLocation>
        <location evidence="1">Cell inner membrane</location>
    </subcellularLocation>
</comment>
<reference evidence="8" key="1">
    <citation type="submission" date="2009-07" db="EMBL/GenBank/DDBJ databases">
        <title>Complete sequence of Methylotenera mobilis JLW8.</title>
        <authorList>
            <consortium name="US DOE Joint Genome Institute"/>
            <person name="Lucas S."/>
            <person name="Copeland A."/>
            <person name="Lapidus A."/>
            <person name="Glavina del Rio T."/>
            <person name="Tice H."/>
            <person name="Bruce D."/>
            <person name="Goodwin L."/>
            <person name="Pitluck S."/>
            <person name="LaButti K.M."/>
            <person name="Clum A."/>
            <person name="Larimer F."/>
            <person name="Land M."/>
            <person name="Hauser L."/>
            <person name="Kyrpides N."/>
            <person name="Mikhailova N."/>
            <person name="Kayluzhnaya M."/>
            <person name="Chistoserdova L."/>
        </authorList>
    </citation>
    <scope>NUCLEOTIDE SEQUENCE [LARGE SCALE GENOMIC DNA]</scope>
    <source>
        <strain evidence="8">JLW8 / ATCC BAA-1282 / DSM 17540</strain>
    </source>
</reference>
<evidence type="ECO:0000313" key="7">
    <source>
        <dbReference type="EMBL" id="ACT48637.1"/>
    </source>
</evidence>
<organism evidence="7 8">
    <name type="scientific">Methylotenera mobilis (strain JLW8 / ATCC BAA-1282 / DSM 17540)</name>
    <dbReference type="NCBI Taxonomy" id="583345"/>
    <lineage>
        <taxon>Bacteria</taxon>
        <taxon>Pseudomonadati</taxon>
        <taxon>Pseudomonadota</taxon>
        <taxon>Betaproteobacteria</taxon>
        <taxon>Nitrosomonadales</taxon>
        <taxon>Methylophilaceae</taxon>
        <taxon>Methylotenera</taxon>
    </lineage>
</organism>
<dbReference type="GO" id="GO:0009247">
    <property type="term" value="P:glycolipid biosynthetic process"/>
    <property type="evidence" value="ECO:0007669"/>
    <property type="project" value="UniProtKB-ARBA"/>
</dbReference>
<dbReference type="KEGG" id="mmb:Mmol_1733"/>
<evidence type="ECO:0000256" key="4">
    <source>
        <dbReference type="ARBA" id="ARBA00022679"/>
    </source>
</evidence>
<evidence type="ECO:0000256" key="6">
    <source>
        <dbReference type="ARBA" id="ARBA00023315"/>
    </source>
</evidence>
<dbReference type="RefSeq" id="WP_015832672.1">
    <property type="nucleotide sequence ID" value="NC_012968.1"/>
</dbReference>
<dbReference type="GO" id="GO:0005886">
    <property type="term" value="C:plasma membrane"/>
    <property type="evidence" value="ECO:0007669"/>
    <property type="project" value="UniProtKB-SubCell"/>
</dbReference>
<gene>
    <name evidence="7" type="ordered locus">Mmol_1733</name>
</gene>
<proteinExistence type="predicted"/>
<dbReference type="CDD" id="cd07984">
    <property type="entry name" value="LPLAT_LABLAT-like"/>
    <property type="match status" value="1"/>
</dbReference>
<keyword evidence="6 7" id="KW-0012">Acyltransferase</keyword>
<dbReference type="HOGENOM" id="CLU_049421_0_0_4"/>
<evidence type="ECO:0000313" key="8">
    <source>
        <dbReference type="Proteomes" id="UP000002742"/>
    </source>
</evidence>
<keyword evidence="8" id="KW-1185">Reference proteome</keyword>
<evidence type="ECO:0000256" key="5">
    <source>
        <dbReference type="ARBA" id="ARBA00023136"/>
    </source>
</evidence>